<sequence length="392" mass="45474">MASHHYFYSPFNFNYANSTPENPVLEINPYSWTKVANIISIDQPAGTGFSYAKYPKAYITNDTLSSMLCYQFLRKWFDDHPRFIKNPLYVGADSYGGLFVPMIVQEIYKGNEVGEEPHINIKGYIIGNPVTDTSAEYNFRIPSAHHLALLSDAIYKSAKRNCRGEYLNVDSNNSLCIHDLNVVDKCLKRIQMEYILDPYCGPSNTFKPSLFKRDLRSIEKISMDMDIWPLHQVQMEGCNDDIHMYPYVWANRRDVREALHIREVFNETEWVLCNGSLQFFYNQEPISYTHNIWSTVAYHRHLANKNCRALVYSGDQDMIVSYLSTLNWINSLNLLVKNGWGPWFVDEQVAGYTMKYSHNDYNLTFATVKGGGHTATDYKPRMFKDAYEVVFQ</sequence>
<evidence type="ECO:0000256" key="1">
    <source>
        <dbReference type="ARBA" id="ARBA00009431"/>
    </source>
</evidence>
<comment type="similarity">
    <text evidence="1">Belongs to the peptidase S10 family.</text>
</comment>
<dbReference type="GO" id="GO:0016747">
    <property type="term" value="F:acyltransferase activity, transferring groups other than amino-acyl groups"/>
    <property type="evidence" value="ECO:0007669"/>
    <property type="project" value="TreeGrafter"/>
</dbReference>
<proteinExistence type="inferred from homology"/>
<dbReference type="Gene3D" id="3.40.50.1820">
    <property type="entry name" value="alpha/beta hydrolase"/>
    <property type="match status" value="1"/>
</dbReference>
<protein>
    <recommendedName>
        <fullName evidence="4">Serine carboxypeptidase-like 18</fullName>
    </recommendedName>
</protein>
<dbReference type="GO" id="GO:0019748">
    <property type="term" value="P:secondary metabolic process"/>
    <property type="evidence" value="ECO:0007669"/>
    <property type="project" value="TreeGrafter"/>
</dbReference>
<dbReference type="AlphaFoldDB" id="A0AAU9MPZ8"/>
<dbReference type="GO" id="GO:0004185">
    <property type="term" value="F:serine-type carboxypeptidase activity"/>
    <property type="evidence" value="ECO:0007669"/>
    <property type="project" value="InterPro"/>
</dbReference>
<dbReference type="Proteomes" id="UP001157418">
    <property type="component" value="Unassembled WGS sequence"/>
</dbReference>
<dbReference type="PANTHER" id="PTHR11802:SF224">
    <property type="entry name" value="SERINE CARBOXYPEPTIDASE-LIKE 7 ISOFORM X1"/>
    <property type="match status" value="1"/>
</dbReference>
<dbReference type="GO" id="GO:0006508">
    <property type="term" value="P:proteolysis"/>
    <property type="evidence" value="ECO:0007669"/>
    <property type="project" value="InterPro"/>
</dbReference>
<evidence type="ECO:0000313" key="3">
    <source>
        <dbReference type="Proteomes" id="UP001157418"/>
    </source>
</evidence>
<gene>
    <name evidence="2" type="ORF">LVIROSA_LOCUS11280</name>
</gene>
<dbReference type="Pfam" id="PF00450">
    <property type="entry name" value="Peptidase_S10"/>
    <property type="match status" value="1"/>
</dbReference>
<dbReference type="InterPro" id="IPR029058">
    <property type="entry name" value="AB_hydrolase_fold"/>
</dbReference>
<evidence type="ECO:0000313" key="2">
    <source>
        <dbReference type="EMBL" id="CAH1424035.1"/>
    </source>
</evidence>
<dbReference type="SUPFAM" id="SSF53474">
    <property type="entry name" value="alpha/beta-Hydrolases"/>
    <property type="match status" value="1"/>
</dbReference>
<reference evidence="2 3" key="1">
    <citation type="submission" date="2022-01" db="EMBL/GenBank/DDBJ databases">
        <authorList>
            <person name="Xiong W."/>
            <person name="Schranz E."/>
        </authorList>
    </citation>
    <scope>NUCLEOTIDE SEQUENCE [LARGE SCALE GENOMIC DNA]</scope>
</reference>
<dbReference type="InterPro" id="IPR001563">
    <property type="entry name" value="Peptidase_S10"/>
</dbReference>
<name>A0AAU9MPZ8_9ASTR</name>
<dbReference type="PRINTS" id="PR00724">
    <property type="entry name" value="CRBOXYPTASEC"/>
</dbReference>
<organism evidence="2 3">
    <name type="scientific">Lactuca virosa</name>
    <dbReference type="NCBI Taxonomy" id="75947"/>
    <lineage>
        <taxon>Eukaryota</taxon>
        <taxon>Viridiplantae</taxon>
        <taxon>Streptophyta</taxon>
        <taxon>Embryophyta</taxon>
        <taxon>Tracheophyta</taxon>
        <taxon>Spermatophyta</taxon>
        <taxon>Magnoliopsida</taxon>
        <taxon>eudicotyledons</taxon>
        <taxon>Gunneridae</taxon>
        <taxon>Pentapetalae</taxon>
        <taxon>asterids</taxon>
        <taxon>campanulids</taxon>
        <taxon>Asterales</taxon>
        <taxon>Asteraceae</taxon>
        <taxon>Cichorioideae</taxon>
        <taxon>Cichorieae</taxon>
        <taxon>Lactucinae</taxon>
        <taxon>Lactuca</taxon>
    </lineage>
</organism>
<comment type="caution">
    <text evidence="2">The sequence shown here is derived from an EMBL/GenBank/DDBJ whole genome shotgun (WGS) entry which is preliminary data.</text>
</comment>
<dbReference type="PANTHER" id="PTHR11802">
    <property type="entry name" value="SERINE PROTEASE FAMILY S10 SERINE CARBOXYPEPTIDASE"/>
    <property type="match status" value="1"/>
</dbReference>
<keyword evidence="3" id="KW-1185">Reference proteome</keyword>
<evidence type="ECO:0008006" key="4">
    <source>
        <dbReference type="Google" id="ProtNLM"/>
    </source>
</evidence>
<accession>A0AAU9MPZ8</accession>
<dbReference type="EMBL" id="CAKMRJ010001277">
    <property type="protein sequence ID" value="CAH1424035.1"/>
    <property type="molecule type" value="Genomic_DNA"/>
</dbReference>